<evidence type="ECO:0000313" key="2">
    <source>
        <dbReference type="EMBL" id="GJT04784.1"/>
    </source>
</evidence>
<comment type="caution">
    <text evidence="2">The sequence shown here is derived from an EMBL/GenBank/DDBJ whole genome shotgun (WGS) entry which is preliminary data.</text>
</comment>
<name>A0ABQ5AUL4_9ASTR</name>
<dbReference type="InterPro" id="IPR013103">
    <property type="entry name" value="RVT_2"/>
</dbReference>
<accession>A0ABQ5AUL4</accession>
<evidence type="ECO:0000313" key="3">
    <source>
        <dbReference type="Proteomes" id="UP001151760"/>
    </source>
</evidence>
<feature type="domain" description="Reverse transcriptase Ty1/copia-type" evidence="1">
    <location>
        <begin position="4"/>
        <end position="49"/>
    </location>
</feature>
<dbReference type="Proteomes" id="UP001151760">
    <property type="component" value="Unassembled WGS sequence"/>
</dbReference>
<dbReference type="EMBL" id="BQNB010012534">
    <property type="protein sequence ID" value="GJT04784.1"/>
    <property type="molecule type" value="Genomic_DNA"/>
</dbReference>
<sequence>MWHRISTKRLLIAMKSIHNLIIHQMDVKTAFLNGELEEEGYMNQYQGFIMFSMKDTGEADVILGIMIKHESNRIAISQSYYIEKGDWLPNCWKVTLMQARSATLKTIRFPVAALAAAGKEAEWLKNLLLEILLWSKPIASIFIHCDSAATLAKAYSQMYNGKS</sequence>
<protein>
    <submittedName>
        <fullName evidence="2">Zinc finger, CCHC-type containing protein</fullName>
    </submittedName>
</protein>
<dbReference type="Pfam" id="PF07727">
    <property type="entry name" value="RVT_2"/>
    <property type="match status" value="1"/>
</dbReference>
<evidence type="ECO:0000259" key="1">
    <source>
        <dbReference type="Pfam" id="PF07727"/>
    </source>
</evidence>
<reference evidence="2" key="1">
    <citation type="journal article" date="2022" name="Int. J. Mol. Sci.">
        <title>Draft Genome of Tanacetum Coccineum: Genomic Comparison of Closely Related Tanacetum-Family Plants.</title>
        <authorList>
            <person name="Yamashiro T."/>
            <person name="Shiraishi A."/>
            <person name="Nakayama K."/>
            <person name="Satake H."/>
        </authorList>
    </citation>
    <scope>NUCLEOTIDE SEQUENCE</scope>
</reference>
<gene>
    <name evidence="2" type="ORF">Tco_0839246</name>
</gene>
<reference evidence="2" key="2">
    <citation type="submission" date="2022-01" db="EMBL/GenBank/DDBJ databases">
        <authorList>
            <person name="Yamashiro T."/>
            <person name="Shiraishi A."/>
            <person name="Satake H."/>
            <person name="Nakayama K."/>
        </authorList>
    </citation>
    <scope>NUCLEOTIDE SEQUENCE</scope>
</reference>
<keyword evidence="3" id="KW-1185">Reference proteome</keyword>
<proteinExistence type="predicted"/>
<organism evidence="2 3">
    <name type="scientific">Tanacetum coccineum</name>
    <dbReference type="NCBI Taxonomy" id="301880"/>
    <lineage>
        <taxon>Eukaryota</taxon>
        <taxon>Viridiplantae</taxon>
        <taxon>Streptophyta</taxon>
        <taxon>Embryophyta</taxon>
        <taxon>Tracheophyta</taxon>
        <taxon>Spermatophyta</taxon>
        <taxon>Magnoliopsida</taxon>
        <taxon>eudicotyledons</taxon>
        <taxon>Gunneridae</taxon>
        <taxon>Pentapetalae</taxon>
        <taxon>asterids</taxon>
        <taxon>campanulids</taxon>
        <taxon>Asterales</taxon>
        <taxon>Asteraceae</taxon>
        <taxon>Asteroideae</taxon>
        <taxon>Anthemideae</taxon>
        <taxon>Anthemidinae</taxon>
        <taxon>Tanacetum</taxon>
    </lineage>
</organism>